<evidence type="ECO:0000256" key="5">
    <source>
        <dbReference type="SAM" id="Phobius"/>
    </source>
</evidence>
<keyword evidence="5" id="KW-0812">Transmembrane</keyword>
<sequence length="683" mass="72807">MSSSPPSDQPPLTSATTAPAAAASESFDDDNDYDKLNDEDWQDMPAAKQSSLSATRGAAGMPTPLLLRTEPLPTTGSGSSGSQTPVHVASAPDTFLGLHLVDHSHSNQPSSSSPSLEATGGPDSPTVPDSASSSSSEFSLLNPSVASSVTRSHRNSVSALSTSSDQHPSPSLMSLTPTSTVEATTTPSPSLDQSTSAGEEEGMMHASTPTGLQQQQDREVSVAQSEDNAPPIAHPEALRSTPHPLPLLVAQFDSDAGEAETVHSKRSQVSGAIASLSSPSSDTAPAASELPHLLPGKPVLSSSSASHLTETIEDKSSDEREKARSPELSSTATALGTDIAQGAPSHNIRVHRTTVVDAPESHEENDEEEVGRTHVSGESGMRHRRRDLSHGTSAPTPAETLGQYAMPGALNLELENLGLESHFAAQSRPSASSRPPAEERQCRICLGGPDETDLGRLISPCMCKGSMKYVHVECLNEWRARSPKRESHYKCDTCKYEFSFRRTSFAKYLSHPATLFILTILAFALAVFAAGFVMKLLMYLFMEEFDVPLDEGDKFKSDKVIEMTEDKIVFRPPDTLRAVFQIDSTHMVFGSLLVSIVGFLQLLVSAVLMGGGGHVFQIGGFGLGGRRRGGRGGQQGEAGISSIVLVLILVFGLFKSLYVTYRFVRSQTRKALAKAESMILEVQ</sequence>
<name>A0A9P6QJX3_9FUNG</name>
<keyword evidence="3" id="KW-0862">Zinc</keyword>
<evidence type="ECO:0000256" key="3">
    <source>
        <dbReference type="ARBA" id="ARBA00022833"/>
    </source>
</evidence>
<dbReference type="PANTHER" id="PTHR46347">
    <property type="entry name" value="RING/FYVE/PHD ZINC FINGER SUPERFAMILY PROTEIN"/>
    <property type="match status" value="1"/>
</dbReference>
<feature type="domain" description="RING-CH-type" evidence="6">
    <location>
        <begin position="434"/>
        <end position="501"/>
    </location>
</feature>
<dbReference type="AlphaFoldDB" id="A0A9P6QJX3"/>
<dbReference type="Gene3D" id="3.30.40.10">
    <property type="entry name" value="Zinc/RING finger domain, C3HC4 (zinc finger)"/>
    <property type="match status" value="1"/>
</dbReference>
<keyword evidence="5" id="KW-1133">Transmembrane helix</keyword>
<dbReference type="InterPro" id="IPR013083">
    <property type="entry name" value="Znf_RING/FYVE/PHD"/>
</dbReference>
<reference evidence="7" key="1">
    <citation type="journal article" date="2020" name="Fungal Divers.">
        <title>Resolving the Mortierellaceae phylogeny through synthesis of multi-gene phylogenetics and phylogenomics.</title>
        <authorList>
            <person name="Vandepol N."/>
            <person name="Liber J."/>
            <person name="Desiro A."/>
            <person name="Na H."/>
            <person name="Kennedy M."/>
            <person name="Barry K."/>
            <person name="Grigoriev I.V."/>
            <person name="Miller A.N."/>
            <person name="O'Donnell K."/>
            <person name="Stajich J.E."/>
            <person name="Bonito G."/>
        </authorList>
    </citation>
    <scope>NUCLEOTIDE SEQUENCE</scope>
    <source>
        <strain evidence="7">BC1065</strain>
    </source>
</reference>
<dbReference type="SUPFAM" id="SSF57850">
    <property type="entry name" value="RING/U-box"/>
    <property type="match status" value="1"/>
</dbReference>
<dbReference type="PROSITE" id="PS51292">
    <property type="entry name" value="ZF_RING_CH"/>
    <property type="match status" value="1"/>
</dbReference>
<dbReference type="GO" id="GO:0008270">
    <property type="term" value="F:zinc ion binding"/>
    <property type="evidence" value="ECO:0007669"/>
    <property type="project" value="UniProtKB-KW"/>
</dbReference>
<accession>A0A9P6QJX3</accession>
<gene>
    <name evidence="7" type="ORF">DFQ27_006877</name>
</gene>
<feature type="compositionally biased region" description="Low complexity" evidence="4">
    <location>
        <begin position="62"/>
        <end position="82"/>
    </location>
</feature>
<keyword evidence="8" id="KW-1185">Reference proteome</keyword>
<proteinExistence type="predicted"/>
<evidence type="ECO:0000313" key="7">
    <source>
        <dbReference type="EMBL" id="KAG0268383.1"/>
    </source>
</evidence>
<feature type="compositionally biased region" description="Low complexity" evidence="4">
    <location>
        <begin position="122"/>
        <end position="144"/>
    </location>
</feature>
<organism evidence="7 8">
    <name type="scientific">Actinomortierella ambigua</name>
    <dbReference type="NCBI Taxonomy" id="1343610"/>
    <lineage>
        <taxon>Eukaryota</taxon>
        <taxon>Fungi</taxon>
        <taxon>Fungi incertae sedis</taxon>
        <taxon>Mucoromycota</taxon>
        <taxon>Mortierellomycotina</taxon>
        <taxon>Mortierellomycetes</taxon>
        <taxon>Mortierellales</taxon>
        <taxon>Mortierellaceae</taxon>
        <taxon>Actinomortierella</taxon>
    </lineage>
</organism>
<feature type="compositionally biased region" description="Polar residues" evidence="4">
    <location>
        <begin position="300"/>
        <end position="309"/>
    </location>
</feature>
<evidence type="ECO:0000259" key="6">
    <source>
        <dbReference type="PROSITE" id="PS51292"/>
    </source>
</evidence>
<dbReference type="PANTHER" id="PTHR46347:SF1">
    <property type="entry name" value="RING_FYVE_PHD ZINC FINGER SUPERFAMILY PROTEIN"/>
    <property type="match status" value="1"/>
</dbReference>
<feature type="transmembrane region" description="Helical" evidence="5">
    <location>
        <begin position="638"/>
        <end position="661"/>
    </location>
</feature>
<evidence type="ECO:0000256" key="2">
    <source>
        <dbReference type="ARBA" id="ARBA00022771"/>
    </source>
</evidence>
<feature type="compositionally biased region" description="Low complexity" evidence="4">
    <location>
        <begin position="168"/>
        <end position="190"/>
    </location>
</feature>
<evidence type="ECO:0000256" key="4">
    <source>
        <dbReference type="SAM" id="MobiDB-lite"/>
    </source>
</evidence>
<evidence type="ECO:0000256" key="1">
    <source>
        <dbReference type="ARBA" id="ARBA00022723"/>
    </source>
</evidence>
<dbReference type="OrthoDB" id="264354at2759"/>
<feature type="transmembrane region" description="Helical" evidence="5">
    <location>
        <begin position="592"/>
        <end position="618"/>
    </location>
</feature>
<keyword evidence="2" id="KW-0863">Zinc-finger</keyword>
<dbReference type="Pfam" id="PF12906">
    <property type="entry name" value="RINGv"/>
    <property type="match status" value="1"/>
</dbReference>
<protein>
    <recommendedName>
        <fullName evidence="6">RING-CH-type domain-containing protein</fullName>
    </recommendedName>
</protein>
<feature type="compositionally biased region" description="Low complexity" evidence="4">
    <location>
        <begin position="106"/>
        <end position="115"/>
    </location>
</feature>
<feature type="compositionally biased region" description="Polar residues" evidence="4">
    <location>
        <begin position="145"/>
        <end position="167"/>
    </location>
</feature>
<dbReference type="Proteomes" id="UP000807716">
    <property type="component" value="Unassembled WGS sequence"/>
</dbReference>
<comment type="caution">
    <text evidence="7">The sequence shown here is derived from an EMBL/GenBank/DDBJ whole genome shotgun (WGS) entry which is preliminary data.</text>
</comment>
<dbReference type="InterPro" id="IPR011016">
    <property type="entry name" value="Znf_RING-CH"/>
</dbReference>
<feature type="region of interest" description="Disordered" evidence="4">
    <location>
        <begin position="1"/>
        <end position="401"/>
    </location>
</feature>
<feature type="compositionally biased region" description="Basic and acidic residues" evidence="4">
    <location>
        <begin position="310"/>
        <end position="325"/>
    </location>
</feature>
<dbReference type="CDD" id="cd16495">
    <property type="entry name" value="RING_CH-C4HC3_MARCH"/>
    <property type="match status" value="1"/>
</dbReference>
<keyword evidence="5" id="KW-0472">Membrane</keyword>
<feature type="transmembrane region" description="Helical" evidence="5">
    <location>
        <begin position="513"/>
        <end position="533"/>
    </location>
</feature>
<evidence type="ECO:0000313" key="8">
    <source>
        <dbReference type="Proteomes" id="UP000807716"/>
    </source>
</evidence>
<dbReference type="SMART" id="SM00744">
    <property type="entry name" value="RINGv"/>
    <property type="match status" value="1"/>
</dbReference>
<feature type="compositionally biased region" description="Low complexity" evidence="4">
    <location>
        <begin position="10"/>
        <end position="25"/>
    </location>
</feature>
<feature type="compositionally biased region" description="Low complexity" evidence="4">
    <location>
        <begin position="270"/>
        <end position="288"/>
    </location>
</feature>
<dbReference type="EMBL" id="JAAAJB010000052">
    <property type="protein sequence ID" value="KAG0268383.1"/>
    <property type="molecule type" value="Genomic_DNA"/>
</dbReference>
<keyword evidence="1" id="KW-0479">Metal-binding</keyword>